<dbReference type="InParanoid" id="K0KYA5"/>
<dbReference type="GO" id="GO:0003743">
    <property type="term" value="F:translation initiation factor activity"/>
    <property type="evidence" value="ECO:0007669"/>
    <property type="project" value="UniProtKB-KW"/>
</dbReference>
<feature type="region of interest" description="Disordered" evidence="2">
    <location>
        <begin position="187"/>
        <end position="283"/>
    </location>
</feature>
<dbReference type="Proteomes" id="UP000009328">
    <property type="component" value="Unassembled WGS sequence"/>
</dbReference>
<comment type="similarity">
    <text evidence="1">Belongs to the proteasome inhibitor PI31 family.</text>
</comment>
<dbReference type="EMBL" id="CAIF01000302">
    <property type="protein sequence ID" value="CCH47057.1"/>
    <property type="molecule type" value="Genomic_DNA"/>
</dbReference>
<feature type="region of interest" description="Disordered" evidence="2">
    <location>
        <begin position="295"/>
        <end position="366"/>
    </location>
</feature>
<protein>
    <submittedName>
        <fullName evidence="4">Translation initiation factor IF-2</fullName>
    </submittedName>
</protein>
<keyword evidence="4" id="KW-0648">Protein biosynthesis</keyword>
<evidence type="ECO:0000256" key="2">
    <source>
        <dbReference type="SAM" id="MobiDB-lite"/>
    </source>
</evidence>
<feature type="compositionally biased region" description="Basic and acidic residues" evidence="2">
    <location>
        <begin position="236"/>
        <end position="255"/>
    </location>
</feature>
<name>K0KYA5_WICCF</name>
<comment type="caution">
    <text evidence="4">The sequence shown here is derived from an EMBL/GenBank/DDBJ whole genome shotgun (WGS) entry which is preliminary data.</text>
</comment>
<dbReference type="InterPro" id="IPR013886">
    <property type="entry name" value="PI31_Prot_C"/>
</dbReference>
<keyword evidence="5" id="KW-1185">Reference proteome</keyword>
<feature type="compositionally biased region" description="Basic and acidic residues" evidence="2">
    <location>
        <begin position="312"/>
        <end position="330"/>
    </location>
</feature>
<dbReference type="Pfam" id="PF08577">
    <property type="entry name" value="PI31_Prot_C"/>
    <property type="match status" value="1"/>
</dbReference>
<keyword evidence="4" id="KW-0396">Initiation factor</keyword>
<accession>K0KYA5</accession>
<dbReference type="STRING" id="1206466.K0KYA5"/>
<dbReference type="AlphaFoldDB" id="K0KYA5"/>
<dbReference type="eggNOG" id="ENOG502SE4N">
    <property type="taxonomic scope" value="Eukaryota"/>
</dbReference>
<evidence type="ECO:0000313" key="4">
    <source>
        <dbReference type="EMBL" id="CCH47057.1"/>
    </source>
</evidence>
<dbReference type="HOGENOM" id="CLU_756937_0_0_1"/>
<reference evidence="4 5" key="1">
    <citation type="journal article" date="2012" name="Eukaryot. Cell">
        <title>Draft genome sequence of Wickerhamomyces ciferrii NRRL Y-1031 F-60-10.</title>
        <authorList>
            <person name="Schneider J."/>
            <person name="Andrea H."/>
            <person name="Blom J."/>
            <person name="Jaenicke S."/>
            <person name="Ruckert C."/>
            <person name="Schorsch C."/>
            <person name="Szczepanowski R."/>
            <person name="Farwick M."/>
            <person name="Goesmann A."/>
            <person name="Puhler A."/>
            <person name="Schaffer S."/>
            <person name="Tauch A."/>
            <person name="Kohler T."/>
            <person name="Brinkrolf K."/>
        </authorList>
    </citation>
    <scope>NUCLEOTIDE SEQUENCE [LARGE SCALE GENOMIC DNA]</scope>
    <source>
        <strain evidence="5">ATCC 14091 / BCRC 22168 / CBS 111 / JCM 3599 / NBRC 0793 / NRRL Y-1031 F-60-10</strain>
    </source>
</reference>
<gene>
    <name evidence="4" type="ORF">BN7_6666</name>
</gene>
<evidence type="ECO:0000259" key="3">
    <source>
        <dbReference type="Pfam" id="PF08577"/>
    </source>
</evidence>
<feature type="domain" description="PI31 proteasome regulator C-terminal" evidence="3">
    <location>
        <begin position="263"/>
        <end position="327"/>
    </location>
</feature>
<feature type="compositionally biased region" description="Gly residues" evidence="2">
    <location>
        <begin position="336"/>
        <end position="348"/>
    </location>
</feature>
<evidence type="ECO:0000256" key="1">
    <source>
        <dbReference type="ARBA" id="ARBA00006405"/>
    </source>
</evidence>
<proteinExistence type="inferred from homology"/>
<organism evidence="4 5">
    <name type="scientific">Wickerhamomyces ciferrii (strain ATCC 14091 / BCRC 22168 / CBS 111 / JCM 3599 / NBRC 0793 / NRRL Y-1031 F-60-10)</name>
    <name type="common">Yeast</name>
    <name type="synonym">Pichia ciferrii</name>
    <dbReference type="NCBI Taxonomy" id="1206466"/>
    <lineage>
        <taxon>Eukaryota</taxon>
        <taxon>Fungi</taxon>
        <taxon>Dikarya</taxon>
        <taxon>Ascomycota</taxon>
        <taxon>Saccharomycotina</taxon>
        <taxon>Saccharomycetes</taxon>
        <taxon>Phaffomycetales</taxon>
        <taxon>Wickerhamomycetaceae</taxon>
        <taxon>Wickerhamomyces</taxon>
    </lineage>
</organism>
<evidence type="ECO:0000313" key="5">
    <source>
        <dbReference type="Proteomes" id="UP000009328"/>
    </source>
</evidence>
<feature type="compositionally biased region" description="Polar residues" evidence="2">
    <location>
        <begin position="224"/>
        <end position="233"/>
    </location>
</feature>
<sequence length="366" mass="40462">MPVTTKRGVIELLTVIFYKAKGHTIEKELSSNREKTIFINDGTVLSFLQPGDQNDDKIVVSVMDIDEDNVSSIVINYSKFFSTLKLPASEETVARFYSNYQGNPQDTLWGYMFQRLTDVSNVQIDVDNALAQNDNGKWKEFYGKIIIPAFYRFRDSNEVHLTQAEKDEFIKNAAFKVGNREIFPEAAREANQAASSSSASQLQERPSTASSTAEATEQDVRPQKVSTNKSSNLPEELPKFDDEYELKSRLEERLPPRSPFAPIGDRDLHPFGQYPPLKPHLGGPEAPFSGMIPDANHPLFRGPPGSGSAPNRGDHPQGSRYDDPFGRDDFDMVGQGLPGGRGLGGRSTFGGNNPFGRSDGFGGGFI</sequence>
<feature type="compositionally biased region" description="Low complexity" evidence="2">
    <location>
        <begin position="189"/>
        <end position="207"/>
    </location>
</feature>